<keyword evidence="2 5" id="KW-0560">Oxidoreductase</keyword>
<dbReference type="GO" id="GO:0005739">
    <property type="term" value="C:mitochondrion"/>
    <property type="evidence" value="ECO:0007669"/>
    <property type="project" value="UniProtKB-ARBA"/>
</dbReference>
<dbReference type="InterPro" id="IPR029510">
    <property type="entry name" value="Ald_DH_CS_GLU"/>
</dbReference>
<dbReference type="FunCoup" id="E1Z2Y1">
    <property type="interactions" value="1263"/>
</dbReference>
<evidence type="ECO:0000256" key="1">
    <source>
        <dbReference type="ARBA" id="ARBA00009986"/>
    </source>
</evidence>
<dbReference type="Proteomes" id="UP000008141">
    <property type="component" value="Unassembled WGS sequence"/>
</dbReference>
<gene>
    <name evidence="7" type="ORF">CHLNCDRAFT_133364</name>
</gene>
<dbReference type="InterPro" id="IPR016160">
    <property type="entry name" value="Ald_DH_CS_CYS"/>
</dbReference>
<dbReference type="KEGG" id="cvr:CHLNCDRAFT_133364"/>
<dbReference type="PROSITE" id="PS00687">
    <property type="entry name" value="ALDEHYDE_DEHYDR_GLU"/>
    <property type="match status" value="1"/>
</dbReference>
<dbReference type="PROSITE" id="PS00070">
    <property type="entry name" value="ALDEHYDE_DEHYDR_CYS"/>
    <property type="match status" value="1"/>
</dbReference>
<feature type="domain" description="Aldehyde dehydrogenase" evidence="6">
    <location>
        <begin position="13"/>
        <end position="486"/>
    </location>
</feature>
<keyword evidence="8" id="KW-1185">Reference proteome</keyword>
<dbReference type="FunFam" id="3.40.605.10:FF:000011">
    <property type="entry name" value="ALD5p Mitochondrial aldehyde dehydrogenase"/>
    <property type="match status" value="1"/>
</dbReference>
<dbReference type="InParanoid" id="E1Z2Y1"/>
<sequence>MPAVMLLFIGGEWSPAASGKTFAVLDPRTGQEVFRVAEADKEDVDRAVAAARRAFDEGEWSRMSGKQRGKVLLKLAQLIEDNADEMAAIESLDNGKPLVMSKIADIPLSADHFRYYAGWADKLHGKTIPCDNTFGKASRAAQWLPFFAYTLHEPIGVVGQIIPWNFPLLMLAWKVAPALAAGNTIVLKPAEQTPLNALRFAELCAEAGVPNGAINILPGFGPTAGAAICRHPGVDKLAFTGSTEVGRLVMKEASERIVPVTLELGGKSALIIDKHVDVDKAVEDAHFALFFNHGQCCAAGSRTYVHADIYDEFVAKAAARAQRRVVGDPFEEGVEQGPQVDQDQLNKILAYIDVGQREGARMLCGGKRRGDAGYFVEPTVFADVTDQMKIAQEEIFGPVQSILKYHTTEEVIARANKSEYGLASGIISNDVGFVNTVSRSLKAGTVWVNCYNVYDSAVPFGGYRLSGVGRDKGEYALENYTQVKAVYQSLEPNQPWL</sequence>
<dbReference type="PANTHER" id="PTHR11699">
    <property type="entry name" value="ALDEHYDE DEHYDROGENASE-RELATED"/>
    <property type="match status" value="1"/>
</dbReference>
<dbReference type="FunFam" id="3.40.309.10:FF:000001">
    <property type="entry name" value="Mitochondrial aldehyde dehydrogenase 2"/>
    <property type="match status" value="1"/>
</dbReference>
<evidence type="ECO:0000256" key="4">
    <source>
        <dbReference type="PROSITE-ProRule" id="PRU10007"/>
    </source>
</evidence>
<dbReference type="InterPro" id="IPR016162">
    <property type="entry name" value="Ald_DH_N"/>
</dbReference>
<dbReference type="GeneID" id="17359349"/>
<organism evidence="8">
    <name type="scientific">Chlorella variabilis</name>
    <name type="common">Green alga</name>
    <dbReference type="NCBI Taxonomy" id="554065"/>
    <lineage>
        <taxon>Eukaryota</taxon>
        <taxon>Viridiplantae</taxon>
        <taxon>Chlorophyta</taxon>
        <taxon>core chlorophytes</taxon>
        <taxon>Trebouxiophyceae</taxon>
        <taxon>Chlorellales</taxon>
        <taxon>Chlorellaceae</taxon>
        <taxon>Chlorella clade</taxon>
        <taxon>Chlorella</taxon>
    </lineage>
</organism>
<feature type="active site" evidence="4">
    <location>
        <position position="263"/>
    </location>
</feature>
<name>E1Z2Y1_CHLVA</name>
<dbReference type="Pfam" id="PF00171">
    <property type="entry name" value="Aldedh"/>
    <property type="match status" value="1"/>
</dbReference>
<proteinExistence type="inferred from homology"/>
<accession>E1Z2Y1</accession>
<evidence type="ECO:0000313" key="7">
    <source>
        <dbReference type="EMBL" id="EFN60072.1"/>
    </source>
</evidence>
<evidence type="ECO:0000256" key="3">
    <source>
        <dbReference type="ARBA" id="ARBA00023027"/>
    </source>
</evidence>
<dbReference type="GO" id="GO:0019752">
    <property type="term" value="P:carboxylic acid metabolic process"/>
    <property type="evidence" value="ECO:0007669"/>
    <property type="project" value="UniProtKB-ARBA"/>
</dbReference>
<dbReference type="InterPro" id="IPR015590">
    <property type="entry name" value="Aldehyde_DH_dom"/>
</dbReference>
<dbReference type="AlphaFoldDB" id="E1Z2Y1"/>
<dbReference type="eggNOG" id="KOG2450">
    <property type="taxonomic scope" value="Eukaryota"/>
</dbReference>
<comment type="similarity">
    <text evidence="1 5">Belongs to the aldehyde dehydrogenase family.</text>
</comment>
<dbReference type="OMA" id="GQLIMQY"/>
<dbReference type="STRING" id="554065.E1Z2Y1"/>
<protein>
    <recommendedName>
        <fullName evidence="6">Aldehyde dehydrogenase domain-containing protein</fullName>
    </recommendedName>
</protein>
<dbReference type="SUPFAM" id="SSF53720">
    <property type="entry name" value="ALDH-like"/>
    <property type="match status" value="1"/>
</dbReference>
<dbReference type="Gene3D" id="3.40.309.10">
    <property type="entry name" value="Aldehyde Dehydrogenase, Chain A, domain 2"/>
    <property type="match status" value="1"/>
</dbReference>
<dbReference type="InterPro" id="IPR016161">
    <property type="entry name" value="Ald_DH/histidinol_DH"/>
</dbReference>
<dbReference type="InterPro" id="IPR016163">
    <property type="entry name" value="Ald_DH_C"/>
</dbReference>
<dbReference type="GO" id="GO:0004029">
    <property type="term" value="F:aldehyde dehydrogenase (NAD+) activity"/>
    <property type="evidence" value="ECO:0007669"/>
    <property type="project" value="UniProtKB-ARBA"/>
</dbReference>
<dbReference type="RefSeq" id="XP_005852174.1">
    <property type="nucleotide sequence ID" value="XM_005852112.1"/>
</dbReference>
<reference evidence="7 8" key="1">
    <citation type="journal article" date="2010" name="Plant Cell">
        <title>The Chlorella variabilis NC64A genome reveals adaptation to photosymbiosis, coevolution with viruses, and cryptic sex.</title>
        <authorList>
            <person name="Blanc G."/>
            <person name="Duncan G."/>
            <person name="Agarkova I."/>
            <person name="Borodovsky M."/>
            <person name="Gurnon J."/>
            <person name="Kuo A."/>
            <person name="Lindquist E."/>
            <person name="Lucas S."/>
            <person name="Pangilinan J."/>
            <person name="Polle J."/>
            <person name="Salamov A."/>
            <person name="Terry A."/>
            <person name="Yamada T."/>
            <person name="Dunigan D.D."/>
            <person name="Grigoriev I.V."/>
            <person name="Claverie J.M."/>
            <person name="Van Etten J.L."/>
        </authorList>
    </citation>
    <scope>NUCLEOTIDE SEQUENCE [LARGE SCALE GENOMIC DNA]</scope>
    <source>
        <strain evidence="7 8">NC64A</strain>
    </source>
</reference>
<evidence type="ECO:0000313" key="8">
    <source>
        <dbReference type="Proteomes" id="UP000008141"/>
    </source>
</evidence>
<evidence type="ECO:0000259" key="6">
    <source>
        <dbReference type="Pfam" id="PF00171"/>
    </source>
</evidence>
<dbReference type="OrthoDB" id="310895at2759"/>
<dbReference type="EMBL" id="GL433835">
    <property type="protein sequence ID" value="EFN60072.1"/>
    <property type="molecule type" value="Genomic_DNA"/>
</dbReference>
<evidence type="ECO:0000256" key="5">
    <source>
        <dbReference type="RuleBase" id="RU003345"/>
    </source>
</evidence>
<evidence type="ECO:0000256" key="2">
    <source>
        <dbReference type="ARBA" id="ARBA00023002"/>
    </source>
</evidence>
<dbReference type="Gene3D" id="3.40.605.10">
    <property type="entry name" value="Aldehyde Dehydrogenase, Chain A, domain 1"/>
    <property type="match status" value="1"/>
</dbReference>
<keyword evidence="3" id="KW-0520">NAD</keyword>